<gene>
    <name evidence="5" type="ORF">ACFQFF_12595</name>
</gene>
<comment type="caution">
    <text evidence="5">The sequence shown here is derived from an EMBL/GenBank/DDBJ whole genome shotgun (WGS) entry which is preliminary data.</text>
</comment>
<dbReference type="GO" id="GO:0004722">
    <property type="term" value="F:protein serine/threonine phosphatase activity"/>
    <property type="evidence" value="ECO:0007669"/>
    <property type="project" value="UniProtKB-EC"/>
</dbReference>
<reference evidence="6" key="1">
    <citation type="journal article" date="2019" name="Int. J. Syst. Evol. Microbiol.">
        <title>The Global Catalogue of Microorganisms (GCM) 10K type strain sequencing project: providing services to taxonomists for standard genome sequencing and annotation.</title>
        <authorList>
            <consortium name="The Broad Institute Genomics Platform"/>
            <consortium name="The Broad Institute Genome Sequencing Center for Infectious Disease"/>
            <person name="Wu L."/>
            <person name="Ma J."/>
        </authorList>
    </citation>
    <scope>NUCLEOTIDE SEQUENCE [LARGE SCALE GENOMIC DNA]</scope>
    <source>
        <strain evidence="6">JCM 4504</strain>
    </source>
</reference>
<keyword evidence="3" id="KW-1133">Transmembrane helix</keyword>
<dbReference type="PANTHER" id="PTHR43156:SF2">
    <property type="entry name" value="STAGE II SPORULATION PROTEIN E"/>
    <property type="match status" value="1"/>
</dbReference>
<evidence type="ECO:0000256" key="2">
    <source>
        <dbReference type="SAM" id="MobiDB-lite"/>
    </source>
</evidence>
<feature type="compositionally biased region" description="Low complexity" evidence="2">
    <location>
        <begin position="423"/>
        <end position="435"/>
    </location>
</feature>
<accession>A0ABW1XVU2</accession>
<feature type="region of interest" description="Disordered" evidence="2">
    <location>
        <begin position="389"/>
        <end position="435"/>
    </location>
</feature>
<keyword evidence="6" id="KW-1185">Reference proteome</keyword>
<dbReference type="InterPro" id="IPR001932">
    <property type="entry name" value="PPM-type_phosphatase-like_dom"/>
</dbReference>
<dbReference type="Proteomes" id="UP001596321">
    <property type="component" value="Unassembled WGS sequence"/>
</dbReference>
<name>A0ABW1XVU2_STRPL</name>
<dbReference type="InterPro" id="IPR052016">
    <property type="entry name" value="Bact_Sigma-Reg"/>
</dbReference>
<proteinExistence type="predicted"/>
<sequence length="435" mass="46225">MAAGRQRRAEAETFTARWKKQWHRARVGMRRSAVDYFRGDGSDWIALAGLLLTIPVIAATTMMNSVWCAPAALVLPIVAGGLLLRPASLLGLYAAAATALIVESVQLGPYTEGPSRVTPGVVLVVAACGFFGLLVAQFRSRVGVPWRRGGTMLFDLRERIRVQSKLPGLPQGWHREMALRPAGGQSFSGDFVVAARTNGGRTLEVVLTDVSGKGMDAGSRALLLSGAFGGLLGSLPPHAFLPAANGYLLRQDWDEGFATSIHLVLDLDSGDYELYSAGHPPGLQLSAGTGRWEEKSAEGPLLGVYDGAQFDPVKGSLRPGDVLMLFTDGLVETSDRDIAEGIDRLTGEADRYVAGGFHGAAWHLIEAVAKDVNDDRALLLICREGPTAQAAAARSDSARTDTARTDTARTDTARTDTARTDAARTTATGTSTPTR</sequence>
<keyword evidence="3" id="KW-0472">Membrane</keyword>
<evidence type="ECO:0000313" key="6">
    <source>
        <dbReference type="Proteomes" id="UP001596321"/>
    </source>
</evidence>
<feature type="domain" description="PPM-type phosphatase" evidence="4">
    <location>
        <begin position="169"/>
        <end position="383"/>
    </location>
</feature>
<keyword evidence="3" id="KW-0812">Transmembrane</keyword>
<feature type="compositionally biased region" description="Basic and acidic residues" evidence="2">
    <location>
        <begin position="396"/>
        <end position="422"/>
    </location>
</feature>
<dbReference type="Gene3D" id="3.60.40.10">
    <property type="entry name" value="PPM-type phosphatase domain"/>
    <property type="match status" value="1"/>
</dbReference>
<evidence type="ECO:0000256" key="1">
    <source>
        <dbReference type="ARBA" id="ARBA00022801"/>
    </source>
</evidence>
<evidence type="ECO:0000313" key="5">
    <source>
        <dbReference type="EMBL" id="MFC6502385.1"/>
    </source>
</evidence>
<keyword evidence="1 5" id="KW-0378">Hydrolase</keyword>
<feature type="transmembrane region" description="Helical" evidence="3">
    <location>
        <begin position="120"/>
        <end position="138"/>
    </location>
</feature>
<dbReference type="EC" id="3.1.3.16" evidence="5"/>
<dbReference type="InterPro" id="IPR036457">
    <property type="entry name" value="PPM-type-like_dom_sf"/>
</dbReference>
<dbReference type="PANTHER" id="PTHR43156">
    <property type="entry name" value="STAGE II SPORULATION PROTEIN E-RELATED"/>
    <property type="match status" value="1"/>
</dbReference>
<protein>
    <submittedName>
        <fullName evidence="5">PP2C family protein-serine/threonine phosphatase</fullName>
        <ecNumber evidence="5">3.1.3.16</ecNumber>
    </submittedName>
</protein>
<evidence type="ECO:0000259" key="4">
    <source>
        <dbReference type="SMART" id="SM00331"/>
    </source>
</evidence>
<dbReference type="SMART" id="SM00331">
    <property type="entry name" value="PP2C_SIG"/>
    <property type="match status" value="1"/>
</dbReference>
<dbReference type="EMBL" id="JBHSUW010000001">
    <property type="protein sequence ID" value="MFC6502385.1"/>
    <property type="molecule type" value="Genomic_DNA"/>
</dbReference>
<dbReference type="Pfam" id="PF07228">
    <property type="entry name" value="SpoIIE"/>
    <property type="match status" value="1"/>
</dbReference>
<feature type="transmembrane region" description="Helical" evidence="3">
    <location>
        <begin position="90"/>
        <end position="108"/>
    </location>
</feature>
<evidence type="ECO:0000256" key="3">
    <source>
        <dbReference type="SAM" id="Phobius"/>
    </source>
</evidence>
<feature type="transmembrane region" description="Helical" evidence="3">
    <location>
        <begin position="41"/>
        <end position="58"/>
    </location>
</feature>
<dbReference type="RefSeq" id="WP_193448930.1">
    <property type="nucleotide sequence ID" value="NZ_BMUJ01000002.1"/>
</dbReference>
<organism evidence="5 6">
    <name type="scientific">Streptomyces plicatus</name>
    <dbReference type="NCBI Taxonomy" id="1922"/>
    <lineage>
        <taxon>Bacteria</taxon>
        <taxon>Bacillati</taxon>
        <taxon>Actinomycetota</taxon>
        <taxon>Actinomycetes</taxon>
        <taxon>Kitasatosporales</taxon>
        <taxon>Streptomycetaceae</taxon>
        <taxon>Streptomyces</taxon>
        <taxon>Streptomyces rochei group</taxon>
    </lineage>
</organism>